<feature type="domain" description="CheW-like" evidence="1">
    <location>
        <begin position="196"/>
        <end position="336"/>
    </location>
</feature>
<proteinExistence type="predicted"/>
<feature type="domain" description="CheW-like" evidence="1">
    <location>
        <begin position="4"/>
        <end position="142"/>
    </location>
</feature>
<dbReference type="InterPro" id="IPR039315">
    <property type="entry name" value="CheW"/>
</dbReference>
<dbReference type="HOGENOM" id="CLU_068402_0_0_7"/>
<dbReference type="InterPro" id="IPR002545">
    <property type="entry name" value="CheW-lke_dom"/>
</dbReference>
<organism evidence="2">
    <name type="scientific">Geobacter sp. (strain M21)</name>
    <dbReference type="NCBI Taxonomy" id="443144"/>
    <lineage>
        <taxon>Bacteria</taxon>
        <taxon>Pseudomonadati</taxon>
        <taxon>Thermodesulfobacteriota</taxon>
        <taxon>Desulfuromonadia</taxon>
        <taxon>Geobacterales</taxon>
        <taxon>Geobacteraceae</taxon>
        <taxon>Geobacter</taxon>
    </lineage>
</organism>
<dbReference type="Gene3D" id="2.30.30.40">
    <property type="entry name" value="SH3 Domains"/>
    <property type="match status" value="2"/>
</dbReference>
<dbReference type="PANTHER" id="PTHR22617:SF23">
    <property type="entry name" value="CHEMOTAXIS PROTEIN CHEW"/>
    <property type="match status" value="1"/>
</dbReference>
<reference evidence="2" key="1">
    <citation type="submission" date="2009-07" db="EMBL/GenBank/DDBJ databases">
        <title>Complete sequence of Geobacter sp. M21.</title>
        <authorList>
            <consortium name="US DOE Joint Genome Institute"/>
            <person name="Lucas S."/>
            <person name="Copeland A."/>
            <person name="Lapidus A."/>
            <person name="Glavina del Rio T."/>
            <person name="Dalin E."/>
            <person name="Tice H."/>
            <person name="Bruce D."/>
            <person name="Goodwin L."/>
            <person name="Pitluck S."/>
            <person name="Saunders E."/>
            <person name="Brettin T."/>
            <person name="Detter J.C."/>
            <person name="Han C."/>
            <person name="Larimer F."/>
            <person name="Land M."/>
            <person name="Hauser L."/>
            <person name="Kyrpides N."/>
            <person name="Ovchinnikova G."/>
            <person name="Lovley D."/>
        </authorList>
    </citation>
    <scope>NUCLEOTIDE SEQUENCE [LARGE SCALE GENOMIC DNA]</scope>
    <source>
        <strain evidence="2">M21</strain>
    </source>
</reference>
<gene>
    <name evidence="2" type="ordered locus">GM21_2361</name>
</gene>
<dbReference type="eggNOG" id="COG0835">
    <property type="taxonomic scope" value="Bacteria"/>
</dbReference>
<evidence type="ECO:0000259" key="1">
    <source>
        <dbReference type="PROSITE" id="PS50851"/>
    </source>
</evidence>
<dbReference type="PANTHER" id="PTHR22617">
    <property type="entry name" value="CHEMOTAXIS SENSOR HISTIDINE KINASE-RELATED"/>
    <property type="match status" value="1"/>
</dbReference>
<accession>C6DZA1</accession>
<dbReference type="GO" id="GO:0007165">
    <property type="term" value="P:signal transduction"/>
    <property type="evidence" value="ECO:0007669"/>
    <property type="project" value="InterPro"/>
</dbReference>
<dbReference type="GO" id="GO:0006935">
    <property type="term" value="P:chemotaxis"/>
    <property type="evidence" value="ECO:0007669"/>
    <property type="project" value="InterPro"/>
</dbReference>
<dbReference type="EMBL" id="CP001661">
    <property type="protein sequence ID" value="ACT18409.1"/>
    <property type="molecule type" value="Genomic_DNA"/>
</dbReference>
<dbReference type="SUPFAM" id="SSF50341">
    <property type="entry name" value="CheW-like"/>
    <property type="match status" value="2"/>
</dbReference>
<dbReference type="GO" id="GO:0005829">
    <property type="term" value="C:cytosol"/>
    <property type="evidence" value="ECO:0007669"/>
    <property type="project" value="TreeGrafter"/>
</dbReference>
<sequence length="342" mass="37026">MTVHDQYLVFTLRESLYAFDARVVNAAFRLPEITTVEEHLDFAGVINLRGKIIPVLDLDILFGRSPQHHSTDDGMVVIHLDGNTVGIVVNEVRDVIVIRPDQIEEVASVPVGRRGLVSSCAKVREQIIMILDPESVIAFAARRGGAESLGSESALHCALPCVHAQPEVIPDREQAVLHRRSLELMLAAEGEDSTGQELMAVVSLGGERFGFYLESVREFSTVTSLTPLPNCPAHVVGNMNLRGSILLVVDIRGVLQMPPGRFTRDSKVVVALVGEIEVGIAVDDIIDIVRFSPSDLSPLPASVHPAMERLAFGACRYEEGAVTVLDLPGLLKEECLTVGGAC</sequence>
<dbReference type="KEGG" id="gem:GM21_2361"/>
<dbReference type="Gene3D" id="2.40.50.180">
    <property type="entry name" value="CheA-289, Domain 4"/>
    <property type="match status" value="2"/>
</dbReference>
<dbReference type="OrthoDB" id="9790406at2"/>
<protein>
    <submittedName>
        <fullName evidence="2">CheW protein</fullName>
    </submittedName>
</protein>
<evidence type="ECO:0000313" key="2">
    <source>
        <dbReference type="EMBL" id="ACT18409.1"/>
    </source>
</evidence>
<dbReference type="Pfam" id="PF01584">
    <property type="entry name" value="CheW"/>
    <property type="match status" value="2"/>
</dbReference>
<dbReference type="InterPro" id="IPR036061">
    <property type="entry name" value="CheW-like_dom_sf"/>
</dbReference>
<dbReference type="STRING" id="443144.GM21_2361"/>
<name>C6DZA1_GEOSM</name>
<dbReference type="AlphaFoldDB" id="C6DZA1"/>
<dbReference type="PROSITE" id="PS50851">
    <property type="entry name" value="CHEW"/>
    <property type="match status" value="2"/>
</dbReference>
<dbReference type="SMART" id="SM00260">
    <property type="entry name" value="CheW"/>
    <property type="match status" value="2"/>
</dbReference>